<dbReference type="Pfam" id="PF16925">
    <property type="entry name" value="TetR_C_13"/>
    <property type="match status" value="1"/>
</dbReference>
<organism evidence="6 7">
    <name type="scientific">Rhizobium lusitanum</name>
    <dbReference type="NCBI Taxonomy" id="293958"/>
    <lineage>
        <taxon>Bacteria</taxon>
        <taxon>Pseudomonadati</taxon>
        <taxon>Pseudomonadota</taxon>
        <taxon>Alphaproteobacteria</taxon>
        <taxon>Hyphomicrobiales</taxon>
        <taxon>Rhizobiaceae</taxon>
        <taxon>Rhizobium/Agrobacterium group</taxon>
        <taxon>Rhizobium</taxon>
    </lineage>
</organism>
<dbReference type="PANTHER" id="PTHR47506">
    <property type="entry name" value="TRANSCRIPTIONAL REGULATORY PROTEIN"/>
    <property type="match status" value="1"/>
</dbReference>
<dbReference type="InterPro" id="IPR001647">
    <property type="entry name" value="HTH_TetR"/>
</dbReference>
<dbReference type="Gene3D" id="1.10.357.10">
    <property type="entry name" value="Tetracycline Repressor, domain 2"/>
    <property type="match status" value="1"/>
</dbReference>
<evidence type="ECO:0000256" key="3">
    <source>
        <dbReference type="ARBA" id="ARBA00023163"/>
    </source>
</evidence>
<dbReference type="PROSITE" id="PS50977">
    <property type="entry name" value="HTH_TETR_2"/>
    <property type="match status" value="1"/>
</dbReference>
<dbReference type="PANTHER" id="PTHR47506:SF6">
    <property type="entry name" value="HTH-TYPE TRANSCRIPTIONAL REPRESSOR NEMR"/>
    <property type="match status" value="1"/>
</dbReference>
<dbReference type="Pfam" id="PF00440">
    <property type="entry name" value="TetR_N"/>
    <property type="match status" value="1"/>
</dbReference>
<evidence type="ECO:0000256" key="2">
    <source>
        <dbReference type="ARBA" id="ARBA00023125"/>
    </source>
</evidence>
<dbReference type="InterPro" id="IPR036271">
    <property type="entry name" value="Tet_transcr_reg_TetR-rel_C_sf"/>
</dbReference>
<dbReference type="EMBL" id="FMAF01000010">
    <property type="protein sequence ID" value="SCB37514.1"/>
    <property type="molecule type" value="Genomic_DNA"/>
</dbReference>
<accession>A0A1C3WCS3</accession>
<dbReference type="Proteomes" id="UP000199205">
    <property type="component" value="Unassembled WGS sequence"/>
</dbReference>
<dbReference type="SUPFAM" id="SSF46689">
    <property type="entry name" value="Homeodomain-like"/>
    <property type="match status" value="1"/>
</dbReference>
<dbReference type="SUPFAM" id="SSF48498">
    <property type="entry name" value="Tetracyclin repressor-like, C-terminal domain"/>
    <property type="match status" value="1"/>
</dbReference>
<feature type="domain" description="HTH tetR-type" evidence="5">
    <location>
        <begin position="3"/>
        <end position="63"/>
    </location>
</feature>
<dbReference type="InterPro" id="IPR011075">
    <property type="entry name" value="TetR_C"/>
</dbReference>
<keyword evidence="1" id="KW-0805">Transcription regulation</keyword>
<keyword evidence="2 4" id="KW-0238">DNA-binding</keyword>
<keyword evidence="3" id="KW-0804">Transcription</keyword>
<dbReference type="PRINTS" id="PR00455">
    <property type="entry name" value="HTHTETR"/>
</dbReference>
<gene>
    <name evidence="6" type="ORF">GA0061101_11025</name>
</gene>
<dbReference type="GO" id="GO:0003677">
    <property type="term" value="F:DNA binding"/>
    <property type="evidence" value="ECO:0007669"/>
    <property type="project" value="UniProtKB-UniRule"/>
</dbReference>
<evidence type="ECO:0000256" key="4">
    <source>
        <dbReference type="PROSITE-ProRule" id="PRU00335"/>
    </source>
</evidence>
<feature type="DNA-binding region" description="H-T-H motif" evidence="4">
    <location>
        <begin position="26"/>
        <end position="45"/>
    </location>
</feature>
<protein>
    <submittedName>
        <fullName evidence="6">Transcriptional regulator, TetR family</fullName>
    </submittedName>
</protein>
<evidence type="ECO:0000313" key="7">
    <source>
        <dbReference type="Proteomes" id="UP000199205"/>
    </source>
</evidence>
<dbReference type="AlphaFoldDB" id="A0A1C3WCS3"/>
<evidence type="ECO:0000256" key="1">
    <source>
        <dbReference type="ARBA" id="ARBA00023015"/>
    </source>
</evidence>
<dbReference type="OrthoDB" id="9811084at2"/>
<evidence type="ECO:0000259" key="5">
    <source>
        <dbReference type="PROSITE" id="PS50977"/>
    </source>
</evidence>
<evidence type="ECO:0000313" key="6">
    <source>
        <dbReference type="EMBL" id="SCB37514.1"/>
    </source>
</evidence>
<proteinExistence type="predicted"/>
<reference evidence="6 7" key="1">
    <citation type="submission" date="2016-08" db="EMBL/GenBank/DDBJ databases">
        <authorList>
            <person name="Seilhamer J.J."/>
        </authorList>
    </citation>
    <scope>NUCLEOTIDE SEQUENCE [LARGE SCALE GENOMIC DNA]</scope>
    <source>
        <strain evidence="6 7">P1-7</strain>
    </source>
</reference>
<sequence length="195" mass="21440">MATSVRERILAAGLERFHALGYDGCGVQEISDTAGVPKGSFYNHFQSKEELAIAVLEQYAASSHREILFDANLAPLDRIRCHFELCLARHQQYGFDRGCLIANLTAESSTAVPALQAALRSDLDRWTQSLAAAVKAAQEIGQVRSDIEASELARFLVSSWEGCELRTKLTGDRGPLDDFFKMAFVLLSNVGPHQP</sequence>
<dbReference type="InterPro" id="IPR009057">
    <property type="entry name" value="Homeodomain-like_sf"/>
</dbReference>
<name>A0A1C3WCS3_9HYPH</name>